<proteinExistence type="predicted"/>
<evidence type="ECO:0000313" key="3">
    <source>
        <dbReference type="Proteomes" id="UP001234989"/>
    </source>
</evidence>
<feature type="region of interest" description="Disordered" evidence="1">
    <location>
        <begin position="81"/>
        <end position="110"/>
    </location>
</feature>
<evidence type="ECO:0000256" key="1">
    <source>
        <dbReference type="SAM" id="MobiDB-lite"/>
    </source>
</evidence>
<dbReference type="Proteomes" id="UP001234989">
    <property type="component" value="Chromosome 1"/>
</dbReference>
<protein>
    <submittedName>
        <fullName evidence="2">Uncharacterized protein</fullName>
    </submittedName>
</protein>
<sequence length="110" mass="12551">MFNWATNVPEKVTMMLHFLMMEPNTVMLLWLQVVFVASTPDLIPVEEDALLGIVDSHWGGNIDDMKSTTGYAFSLDLNEDSPTDSAELKIENRSKRDLDTENLNLHHEKM</sequence>
<evidence type="ECO:0000313" key="2">
    <source>
        <dbReference type="EMBL" id="WMV07862.1"/>
    </source>
</evidence>
<reference evidence="2" key="1">
    <citation type="submission" date="2023-08" db="EMBL/GenBank/DDBJ databases">
        <title>A de novo genome assembly of Solanum verrucosum Schlechtendal, a Mexican diploid species geographically isolated from the other diploid A-genome species in potato relatives.</title>
        <authorList>
            <person name="Hosaka K."/>
        </authorList>
    </citation>
    <scope>NUCLEOTIDE SEQUENCE</scope>
    <source>
        <tissue evidence="2">Young leaves</tissue>
    </source>
</reference>
<gene>
    <name evidence="2" type="ORF">MTR67_001247</name>
</gene>
<feature type="compositionally biased region" description="Basic and acidic residues" evidence="1">
    <location>
        <begin position="86"/>
        <end position="110"/>
    </location>
</feature>
<accession>A0AAF0PNZ2</accession>
<keyword evidence="3" id="KW-1185">Reference proteome</keyword>
<organism evidence="2 3">
    <name type="scientific">Solanum verrucosum</name>
    <dbReference type="NCBI Taxonomy" id="315347"/>
    <lineage>
        <taxon>Eukaryota</taxon>
        <taxon>Viridiplantae</taxon>
        <taxon>Streptophyta</taxon>
        <taxon>Embryophyta</taxon>
        <taxon>Tracheophyta</taxon>
        <taxon>Spermatophyta</taxon>
        <taxon>Magnoliopsida</taxon>
        <taxon>eudicotyledons</taxon>
        <taxon>Gunneridae</taxon>
        <taxon>Pentapetalae</taxon>
        <taxon>asterids</taxon>
        <taxon>lamiids</taxon>
        <taxon>Solanales</taxon>
        <taxon>Solanaceae</taxon>
        <taxon>Solanoideae</taxon>
        <taxon>Solaneae</taxon>
        <taxon>Solanum</taxon>
    </lineage>
</organism>
<name>A0AAF0PNZ2_SOLVR</name>
<dbReference type="AlphaFoldDB" id="A0AAF0PNZ2"/>
<dbReference type="EMBL" id="CP133612">
    <property type="protein sequence ID" value="WMV07862.1"/>
    <property type="molecule type" value="Genomic_DNA"/>
</dbReference>